<dbReference type="OrthoDB" id="6755010at2759"/>
<dbReference type="PANTHER" id="PTHR45861">
    <property type="entry name" value="DNA POLYMERASE ALPHA CATALYTIC SUBUNIT"/>
    <property type="match status" value="1"/>
</dbReference>
<gene>
    <name evidence="20" type="ORF">BVC80_1313g42</name>
</gene>
<keyword evidence="4 14" id="KW-0548">Nucleotidyltransferase</keyword>
<dbReference type="Pfam" id="PF08996">
    <property type="entry name" value="zf-DNA_Pol"/>
    <property type="match status" value="1"/>
</dbReference>
<dbReference type="InterPro" id="IPR006133">
    <property type="entry name" value="DNA-dir_DNA_pol_B_exonuc"/>
</dbReference>
<evidence type="ECO:0000256" key="12">
    <source>
        <dbReference type="ARBA" id="ARBA00049244"/>
    </source>
</evidence>
<keyword evidence="5 14" id="KW-0235">DNA replication</keyword>
<reference evidence="20 21" key="1">
    <citation type="journal article" date="2017" name="Mol. Plant">
        <title>The Genome of Medicinal Plant Macleaya cordata Provides New Insights into Benzylisoquinoline Alkaloids Metabolism.</title>
        <authorList>
            <person name="Liu X."/>
            <person name="Liu Y."/>
            <person name="Huang P."/>
            <person name="Ma Y."/>
            <person name="Qing Z."/>
            <person name="Tang Q."/>
            <person name="Cao H."/>
            <person name="Cheng P."/>
            <person name="Zheng Y."/>
            <person name="Yuan Z."/>
            <person name="Zhou Y."/>
            <person name="Liu J."/>
            <person name="Tang Z."/>
            <person name="Zhuo Y."/>
            <person name="Zhang Y."/>
            <person name="Yu L."/>
            <person name="Huang J."/>
            <person name="Yang P."/>
            <person name="Peng Q."/>
            <person name="Zhang J."/>
            <person name="Jiang W."/>
            <person name="Zhang Z."/>
            <person name="Lin K."/>
            <person name="Ro D.K."/>
            <person name="Chen X."/>
            <person name="Xiong X."/>
            <person name="Shang Y."/>
            <person name="Huang S."/>
            <person name="Zeng J."/>
        </authorList>
    </citation>
    <scope>NUCLEOTIDE SEQUENCE [LARGE SCALE GENOMIC DNA]</scope>
    <source>
        <strain evidence="21">cv. BLH2017</strain>
        <tissue evidence="20">Root</tissue>
    </source>
</reference>
<feature type="domain" description="Zinc finger DNA-directed DNA polymerase family B alpha" evidence="18">
    <location>
        <begin position="1332"/>
        <end position="1540"/>
    </location>
</feature>
<accession>A0A200QZ05</accession>
<organism evidence="20 21">
    <name type="scientific">Macleaya cordata</name>
    <name type="common">Five-seeded plume-poppy</name>
    <name type="synonym">Bocconia cordata</name>
    <dbReference type="NCBI Taxonomy" id="56857"/>
    <lineage>
        <taxon>Eukaryota</taxon>
        <taxon>Viridiplantae</taxon>
        <taxon>Streptophyta</taxon>
        <taxon>Embryophyta</taxon>
        <taxon>Tracheophyta</taxon>
        <taxon>Spermatophyta</taxon>
        <taxon>Magnoliopsida</taxon>
        <taxon>Ranunculales</taxon>
        <taxon>Papaveraceae</taxon>
        <taxon>Papaveroideae</taxon>
        <taxon>Macleaya</taxon>
    </lineage>
</organism>
<dbReference type="SUPFAM" id="SSF56672">
    <property type="entry name" value="DNA/RNA polymerases"/>
    <property type="match status" value="1"/>
</dbReference>
<dbReference type="GO" id="GO:0006272">
    <property type="term" value="P:leading strand elongation"/>
    <property type="evidence" value="ECO:0007669"/>
    <property type="project" value="TreeGrafter"/>
</dbReference>
<dbReference type="FunCoup" id="A0A200QZ05">
    <property type="interactions" value="2756"/>
</dbReference>
<keyword evidence="11" id="KW-0539">Nucleus</keyword>
<dbReference type="OMA" id="MTKMNVG"/>
<dbReference type="Gene3D" id="1.10.3200.20">
    <property type="entry name" value="DNA Polymerase alpha, zinc finger"/>
    <property type="match status" value="1"/>
</dbReference>
<evidence type="ECO:0000256" key="6">
    <source>
        <dbReference type="ARBA" id="ARBA00022723"/>
    </source>
</evidence>
<evidence type="ECO:0000256" key="9">
    <source>
        <dbReference type="ARBA" id="ARBA00022932"/>
    </source>
</evidence>
<feature type="region of interest" description="Disordered" evidence="15">
    <location>
        <begin position="1"/>
        <end position="20"/>
    </location>
</feature>
<dbReference type="GO" id="GO:0006273">
    <property type="term" value="P:lagging strand elongation"/>
    <property type="evidence" value="ECO:0007669"/>
    <property type="project" value="TreeGrafter"/>
</dbReference>
<keyword evidence="10 14" id="KW-0238">DNA-binding</keyword>
<keyword evidence="9 14" id="KW-0239">DNA-directed DNA polymerase</keyword>
<dbReference type="CDD" id="cd05532">
    <property type="entry name" value="POLBc_alpha"/>
    <property type="match status" value="1"/>
</dbReference>
<keyword evidence="8" id="KW-0862">Zinc</keyword>
<evidence type="ECO:0000256" key="13">
    <source>
        <dbReference type="ARBA" id="ARBA00054627"/>
    </source>
</evidence>
<dbReference type="GO" id="GO:0003688">
    <property type="term" value="F:DNA replication origin binding"/>
    <property type="evidence" value="ECO:0007669"/>
    <property type="project" value="TreeGrafter"/>
</dbReference>
<dbReference type="FunFam" id="3.30.420.10:FF:000043">
    <property type="entry name" value="DNA polymerase"/>
    <property type="match status" value="1"/>
</dbReference>
<dbReference type="InterPro" id="IPR045846">
    <property type="entry name" value="POLBc_alpha"/>
</dbReference>
<dbReference type="Gene3D" id="3.90.1600.10">
    <property type="entry name" value="Palm domain of DNA polymerase"/>
    <property type="match status" value="1"/>
</dbReference>
<comment type="catalytic activity">
    <reaction evidence="12 14">
        <text>DNA(n) + a 2'-deoxyribonucleoside 5'-triphosphate = DNA(n+1) + diphosphate</text>
        <dbReference type="Rhea" id="RHEA:22508"/>
        <dbReference type="Rhea" id="RHEA-COMP:17339"/>
        <dbReference type="Rhea" id="RHEA-COMP:17340"/>
        <dbReference type="ChEBI" id="CHEBI:33019"/>
        <dbReference type="ChEBI" id="CHEBI:61560"/>
        <dbReference type="ChEBI" id="CHEBI:173112"/>
        <dbReference type="EC" id="2.7.7.7"/>
    </reaction>
</comment>
<comment type="caution">
    <text evidence="20">The sequence shown here is derived from an EMBL/GenBank/DDBJ whole genome shotgun (WGS) entry which is preliminary data.</text>
</comment>
<evidence type="ECO:0000256" key="5">
    <source>
        <dbReference type="ARBA" id="ARBA00022705"/>
    </source>
</evidence>
<dbReference type="Proteomes" id="UP000195402">
    <property type="component" value="Unassembled WGS sequence"/>
</dbReference>
<dbReference type="FunFam" id="1.10.287.690:FF:000004">
    <property type="entry name" value="DNA polymerase"/>
    <property type="match status" value="1"/>
</dbReference>
<dbReference type="EC" id="2.7.7.7" evidence="14"/>
<keyword evidence="6" id="KW-0479">Metal-binding</keyword>
<feature type="compositionally biased region" description="Basic and acidic residues" evidence="15">
    <location>
        <begin position="266"/>
        <end position="276"/>
    </location>
</feature>
<evidence type="ECO:0000256" key="11">
    <source>
        <dbReference type="ARBA" id="ARBA00023242"/>
    </source>
</evidence>
<dbReference type="SMART" id="SM00486">
    <property type="entry name" value="POLBc"/>
    <property type="match status" value="1"/>
</dbReference>
<evidence type="ECO:0000256" key="2">
    <source>
        <dbReference type="ARBA" id="ARBA00005755"/>
    </source>
</evidence>
<dbReference type="CDD" id="cd05776">
    <property type="entry name" value="DNA_polB_alpha_exo"/>
    <property type="match status" value="1"/>
</dbReference>
<dbReference type="GO" id="GO:0003697">
    <property type="term" value="F:single-stranded DNA binding"/>
    <property type="evidence" value="ECO:0007669"/>
    <property type="project" value="TreeGrafter"/>
</dbReference>
<dbReference type="InterPro" id="IPR015088">
    <property type="entry name" value="Znf_DNA-dir_DNA_pol_B_alpha"/>
</dbReference>
<dbReference type="Gene3D" id="1.10.132.60">
    <property type="entry name" value="DNA polymerase family B, C-terminal domain"/>
    <property type="match status" value="1"/>
</dbReference>
<evidence type="ECO:0000256" key="14">
    <source>
        <dbReference type="RuleBase" id="RU000442"/>
    </source>
</evidence>
<dbReference type="InterPro" id="IPR043502">
    <property type="entry name" value="DNA/RNA_pol_sf"/>
</dbReference>
<dbReference type="InterPro" id="IPR023211">
    <property type="entry name" value="DNA_pol_palm_dom_sf"/>
</dbReference>
<dbReference type="GO" id="GO:0008270">
    <property type="term" value="F:zinc ion binding"/>
    <property type="evidence" value="ECO:0007669"/>
    <property type="project" value="UniProtKB-KW"/>
</dbReference>
<evidence type="ECO:0000256" key="3">
    <source>
        <dbReference type="ARBA" id="ARBA00022679"/>
    </source>
</evidence>
<dbReference type="PANTHER" id="PTHR45861:SF1">
    <property type="entry name" value="DNA POLYMERASE ALPHA CATALYTIC SUBUNIT"/>
    <property type="match status" value="1"/>
</dbReference>
<evidence type="ECO:0000313" key="20">
    <source>
        <dbReference type="EMBL" id="OVA15651.1"/>
    </source>
</evidence>
<dbReference type="FunFam" id="1.10.132.60:FF:000004">
    <property type="entry name" value="DNA polymerase"/>
    <property type="match status" value="1"/>
</dbReference>
<dbReference type="InterPro" id="IPR038256">
    <property type="entry name" value="Pol_alpha_znc_sf"/>
</dbReference>
<dbReference type="Pfam" id="PF00136">
    <property type="entry name" value="DNA_pol_B"/>
    <property type="match status" value="1"/>
</dbReference>
<dbReference type="Pfam" id="PF03104">
    <property type="entry name" value="DNA_pol_B_exo1"/>
    <property type="match status" value="1"/>
</dbReference>
<evidence type="ECO:0000256" key="7">
    <source>
        <dbReference type="ARBA" id="ARBA00022771"/>
    </source>
</evidence>
<dbReference type="NCBIfam" id="TIGR00592">
    <property type="entry name" value="pol2"/>
    <property type="match status" value="1"/>
</dbReference>
<dbReference type="STRING" id="56857.A0A200QZ05"/>
<dbReference type="GO" id="GO:0003682">
    <property type="term" value="F:chromatin binding"/>
    <property type="evidence" value="ECO:0007669"/>
    <property type="project" value="TreeGrafter"/>
</dbReference>
<feature type="region of interest" description="Disordered" evidence="15">
    <location>
        <begin position="257"/>
        <end position="276"/>
    </location>
</feature>
<evidence type="ECO:0000256" key="4">
    <source>
        <dbReference type="ARBA" id="ARBA00022695"/>
    </source>
</evidence>
<keyword evidence="3 14" id="KW-0808">Transferase</keyword>
<name>A0A200QZ05_MACCD</name>
<dbReference type="EMBL" id="MVGT01000743">
    <property type="protein sequence ID" value="OVA15651.1"/>
    <property type="molecule type" value="Genomic_DNA"/>
</dbReference>
<evidence type="ECO:0000259" key="17">
    <source>
        <dbReference type="Pfam" id="PF03104"/>
    </source>
</evidence>
<dbReference type="InterPro" id="IPR042087">
    <property type="entry name" value="DNA_pol_B_thumb"/>
</dbReference>
<dbReference type="InterPro" id="IPR006172">
    <property type="entry name" value="DNA-dir_DNA_pol_B"/>
</dbReference>
<dbReference type="Gene3D" id="1.10.287.690">
    <property type="entry name" value="Helix hairpin bin"/>
    <property type="match status" value="1"/>
</dbReference>
<dbReference type="InterPro" id="IPR017964">
    <property type="entry name" value="DNA-dir_DNA_pol_B_CS"/>
</dbReference>
<dbReference type="GO" id="GO:0005658">
    <property type="term" value="C:alpha DNA polymerase:primase complex"/>
    <property type="evidence" value="ECO:0007669"/>
    <property type="project" value="TreeGrafter"/>
</dbReference>
<dbReference type="InParanoid" id="A0A200QZ05"/>
<keyword evidence="7" id="KW-0863">Zinc-finger</keyword>
<evidence type="ECO:0000259" key="18">
    <source>
        <dbReference type="Pfam" id="PF08996"/>
    </source>
</evidence>
<dbReference type="SUPFAM" id="SSF53098">
    <property type="entry name" value="Ribonuclease H-like"/>
    <property type="match status" value="1"/>
</dbReference>
<dbReference type="InterPro" id="IPR024647">
    <property type="entry name" value="DNA_pol_a_cat_su_N"/>
</dbReference>
<dbReference type="Gene3D" id="2.40.50.730">
    <property type="match status" value="1"/>
</dbReference>
<dbReference type="GO" id="GO:1902975">
    <property type="term" value="P:mitotic DNA replication initiation"/>
    <property type="evidence" value="ECO:0007669"/>
    <property type="project" value="InterPro"/>
</dbReference>
<protein>
    <recommendedName>
        <fullName evidence="14">DNA polymerase</fullName>
        <ecNumber evidence="14">2.7.7.7</ecNumber>
    </recommendedName>
</protein>
<dbReference type="PROSITE" id="PS00116">
    <property type="entry name" value="DNA_POLYMERASE_B"/>
    <property type="match status" value="1"/>
</dbReference>
<evidence type="ECO:0000256" key="15">
    <source>
        <dbReference type="SAM" id="MobiDB-lite"/>
    </source>
</evidence>
<proteinExistence type="inferred from homology"/>
<evidence type="ECO:0000259" key="19">
    <source>
        <dbReference type="Pfam" id="PF12254"/>
    </source>
</evidence>
<sequence length="1544" mass="170968">MAEPAVAGRRRGKGADASARAEALDRLKALRRGGRRSEGGFQVKIEDPIYDTLAEDDYASLVAKRREEVRGFIVDDDGLGYGDEGQEEDWTQAGVPLSSDESEGENEKTKKKKKEKKDPPPKKPNPLSAAAALMGKQRLSSMFTSSVFKKDKTKGLASDSIVDDVIAEFAPDESDRERRRRVLPGSSSGIKSLASIARLKSENQDVFRVGSVVRPEFTSVARNETLMGNQETDDLGCQKDVQKESEDEKMIFSDVGFDQFPQNHDSSPDKSMGMEDTPKMSAVKVEPPVKREEVFSLNAKIKKEIDDPAMSATADLKAVWSGENGNGSCGAGEAKSSVNSEEKSEFVLDTDGSLPFYIIDAHEEFYGANSGTVYLFGKVKVGNTYHSCCAVVKNVQRCVYAIPNGSVFQNDAIIELERDVADSRIAPTVSRAKLQEMASGLKNEIAKKLLDLNVSTFSMAPVKRGYAFERADIPIGEHYVLKITYPFKDPPLPSDLKGEHFSALLGTHCSALEHFLIKRKIKGPSWLTFSKFASCPAPQRVSWCKFEVTVDDPKDVRTSSSTKVTLEIPPVIVSSINLKTVINEKQNVNEIVSASVICCRNAKIDTPMLASEWKRPGVLSHFTVVRKLEGGIFPMGFAKEVTDRNTKAGSTILGVESSERALLNRLMLELHKLDTDILVGHNISGFDLDVLLHRAQACKVPSSMWSKIGRLKRSVMPKLTKASTIYGSGASPGIMSCIAGRLLCDTYLCSRDLLKEVVSYSLTQLAKTQLNKDRKEIAPHDIPNVFQTSGSLMELVEYGETDAWLSMELMFHLSILPLTRQLTNISGNLWGKTLQGARAQRVEYLLLHAFHAKKYIVPDKVSAREKDANLTKRRMMPSGDGGDVDDLTINGISSENDPQQLNQGKGKKGPAYSGGLVLEPKRGLYDKYILLLDFNSLYPSIIQEYNICFTTVERSADGSVPRLPSCKTTGLLPELLKNLVERRRMVKSWIKTASGLKVQQLDIQQQALKLTANSMYGCLGFSNSRFYAKPLAELITLQGREILQSTVDLVQNNLKLEVIYGDTDSIMIYSGLDDIAQAKTIAGKVIQEVNKKYRCLEIDLDGLYKRMLLLKKKKYAAVKVLFKDGTPYEVIERKGLDMVRRDWSLLSKELGDFCLSQILSGGSCEDVVESIHSSLMKVQEEMRKGEVALEKYVITKTLTKPPEAYPDAKNQPHVQVALRLKEAGYSTGCSAGDTIPYIICCEQGTTSTGSSTGIANRARHPDELKRDNNTWMIDTEYYLAQQIHPVVSRLCASIQGTSPARLADCLGLDSSKFQSKTSEAAVSNSSSSLLSALDDDERYRGCEPLRLSCPSCSGTIECPSVSSLVLTASSIENQVESEAEKESGGNFWRRLRCLKCPDEGDRGRMTPAMIANQVKSQADGFISMYYKGLMMCDDETCKYPTRSLNLRVIGDSERGTVCPNYPRCNGHLVRKYTEADLYKQLTYFCHVLDAVRFVDKLELKVRIPLEKELARIQAMVDLAAATVQKLRDRCAYGWVQMMDLTVTV</sequence>
<dbReference type="Gene3D" id="3.30.420.10">
    <property type="entry name" value="Ribonuclease H-like superfamily/Ribonuclease H"/>
    <property type="match status" value="1"/>
</dbReference>
<dbReference type="PRINTS" id="PR00106">
    <property type="entry name" value="DNAPOLB"/>
</dbReference>
<dbReference type="FunFam" id="1.10.3200.20:FF:000003">
    <property type="entry name" value="DNA polymerase"/>
    <property type="match status" value="1"/>
</dbReference>
<comment type="function">
    <text evidence="13">Polymerase alpha in a complex with DNA primase is a replicative polymerase.</text>
</comment>
<comment type="similarity">
    <text evidence="2 14">Belongs to the DNA polymerase type-B family.</text>
</comment>
<dbReference type="Pfam" id="PF12254">
    <property type="entry name" value="DNA_pol_alpha_N"/>
    <property type="match status" value="1"/>
</dbReference>
<dbReference type="InterPro" id="IPR036397">
    <property type="entry name" value="RNaseH_sf"/>
</dbReference>
<evidence type="ECO:0000313" key="21">
    <source>
        <dbReference type="Proteomes" id="UP000195402"/>
    </source>
</evidence>
<dbReference type="FunFam" id="3.30.70.2820:FF:000002">
    <property type="entry name" value="DNA polymerase"/>
    <property type="match status" value="1"/>
</dbReference>
<feature type="domain" description="DNA-directed DNA polymerase family B multifunctional" evidence="16">
    <location>
        <begin position="829"/>
        <end position="1294"/>
    </location>
</feature>
<feature type="domain" description="DNA-directed DNA polymerase family B exonuclease" evidence="17">
    <location>
        <begin position="509"/>
        <end position="763"/>
    </location>
</feature>
<feature type="compositionally biased region" description="Acidic residues" evidence="15">
    <location>
        <begin position="75"/>
        <end position="90"/>
    </location>
</feature>
<dbReference type="InterPro" id="IPR012337">
    <property type="entry name" value="RNaseH-like_sf"/>
</dbReference>
<feature type="domain" description="DNA polymerase alpha catalytic subunit N-terminal" evidence="19">
    <location>
        <begin position="24"/>
        <end position="90"/>
    </location>
</feature>
<comment type="subcellular location">
    <subcellularLocation>
        <location evidence="1">Nucleus</location>
    </subcellularLocation>
</comment>
<evidence type="ECO:0000256" key="1">
    <source>
        <dbReference type="ARBA" id="ARBA00004123"/>
    </source>
</evidence>
<dbReference type="GO" id="GO:0000166">
    <property type="term" value="F:nucleotide binding"/>
    <property type="evidence" value="ECO:0007669"/>
    <property type="project" value="InterPro"/>
</dbReference>
<dbReference type="Gene3D" id="3.30.70.2820">
    <property type="match status" value="1"/>
</dbReference>
<feature type="region of interest" description="Disordered" evidence="15">
    <location>
        <begin position="75"/>
        <end position="131"/>
    </location>
</feature>
<keyword evidence="21" id="KW-1185">Reference proteome</keyword>
<dbReference type="InterPro" id="IPR006134">
    <property type="entry name" value="DNA-dir_DNA_pol_B_multi_dom"/>
</dbReference>
<dbReference type="GO" id="GO:0003887">
    <property type="term" value="F:DNA-directed DNA polymerase activity"/>
    <property type="evidence" value="ECO:0007669"/>
    <property type="project" value="UniProtKB-KW"/>
</dbReference>
<evidence type="ECO:0000259" key="16">
    <source>
        <dbReference type="Pfam" id="PF00136"/>
    </source>
</evidence>
<evidence type="ECO:0000256" key="10">
    <source>
        <dbReference type="ARBA" id="ARBA00023125"/>
    </source>
</evidence>
<evidence type="ECO:0000256" key="8">
    <source>
        <dbReference type="ARBA" id="ARBA00022833"/>
    </source>
</evidence>